<keyword evidence="2" id="KW-1185">Reference proteome</keyword>
<name>A0ABN6USR0_9SPIR</name>
<dbReference type="EMBL" id="AP027071">
    <property type="protein sequence ID" value="BDU63408.1"/>
    <property type="molecule type" value="Genomic_DNA"/>
</dbReference>
<sequence length="44" mass="5325">MLFYRFTPDKVYDKIVKGNYVDKFTKIEEAAFTEMKKSVRKIVF</sequence>
<proteinExistence type="predicted"/>
<accession>A0ABN6USR0</accession>
<reference evidence="1 2" key="1">
    <citation type="submission" date="2022-11" db="EMBL/GenBank/DDBJ databases">
        <title>Genome sequence of clinical isolate of the human pathogenic Borrelia fainii.</title>
        <authorList>
            <person name="Itokawa K."/>
            <person name="Sato K."/>
            <person name="Qiu Y."/>
        </authorList>
    </citation>
    <scope>NUCLEOTIDE SEQUENCE [LARGE SCALE GENOMIC DNA]</scope>
    <source>
        <strain evidence="1 2">Qtaro</strain>
        <plasmid evidence="1 2">p100</plasmid>
    </source>
</reference>
<dbReference type="Proteomes" id="UP001317516">
    <property type="component" value="Plasmid p100"/>
</dbReference>
<evidence type="ECO:0000313" key="2">
    <source>
        <dbReference type="Proteomes" id="UP001317516"/>
    </source>
</evidence>
<gene>
    <name evidence="1" type="ORF">BOFE_09480</name>
</gene>
<keyword evidence="1" id="KW-0614">Plasmid</keyword>
<dbReference type="RefSeq" id="WP_281862287.1">
    <property type="nucleotide sequence ID" value="NZ_AP027071.1"/>
</dbReference>
<protein>
    <submittedName>
        <fullName evidence="1">Uncharacterized protein</fullName>
    </submittedName>
</protein>
<organism evidence="1 2">
    <name type="scientific">Candidatus Borrelia fainii</name>
    <dbReference type="NCBI Taxonomy" id="2518322"/>
    <lineage>
        <taxon>Bacteria</taxon>
        <taxon>Pseudomonadati</taxon>
        <taxon>Spirochaetota</taxon>
        <taxon>Spirochaetia</taxon>
        <taxon>Spirochaetales</taxon>
        <taxon>Borreliaceae</taxon>
        <taxon>Borrelia</taxon>
    </lineage>
</organism>
<geneLocation type="plasmid" evidence="1 2">
    <name>p100</name>
</geneLocation>
<evidence type="ECO:0000313" key="1">
    <source>
        <dbReference type="EMBL" id="BDU63408.1"/>
    </source>
</evidence>